<organism evidence="9 10">
    <name type="scientific">Molorchus minor</name>
    <dbReference type="NCBI Taxonomy" id="1323400"/>
    <lineage>
        <taxon>Eukaryota</taxon>
        <taxon>Metazoa</taxon>
        <taxon>Ecdysozoa</taxon>
        <taxon>Arthropoda</taxon>
        <taxon>Hexapoda</taxon>
        <taxon>Insecta</taxon>
        <taxon>Pterygota</taxon>
        <taxon>Neoptera</taxon>
        <taxon>Endopterygota</taxon>
        <taxon>Coleoptera</taxon>
        <taxon>Polyphaga</taxon>
        <taxon>Cucujiformia</taxon>
        <taxon>Chrysomeloidea</taxon>
        <taxon>Cerambycidae</taxon>
        <taxon>Lamiinae</taxon>
        <taxon>Monochamini</taxon>
        <taxon>Molorchus</taxon>
    </lineage>
</organism>
<dbReference type="InterPro" id="IPR029060">
    <property type="entry name" value="PIN-like_dom_sf"/>
</dbReference>
<evidence type="ECO:0000256" key="4">
    <source>
        <dbReference type="ARBA" id="ARBA00022763"/>
    </source>
</evidence>
<keyword evidence="6" id="KW-0539">Nucleus</keyword>
<accession>A0ABQ9JPW1</accession>
<dbReference type="Pfam" id="PF00752">
    <property type="entry name" value="XPG_N"/>
    <property type="match status" value="1"/>
</dbReference>
<dbReference type="PRINTS" id="PR00066">
    <property type="entry name" value="XRODRMPGMNTG"/>
</dbReference>
<evidence type="ECO:0000256" key="5">
    <source>
        <dbReference type="ARBA" id="ARBA00023204"/>
    </source>
</evidence>
<evidence type="ECO:0000313" key="10">
    <source>
        <dbReference type="Proteomes" id="UP001162164"/>
    </source>
</evidence>
<dbReference type="PRINTS" id="PR00853">
    <property type="entry name" value="XPGRADSUPER"/>
</dbReference>
<sequence>MLLVNMLRPMHLPAQPVRTLEAEDVGVTVGAWENAVSCTMGVQGLWPLIEPSGKPVPLETLENKVLAVDISIWLHQAVKGFQDSKGAPVPNAHLLGIYHRVCKLLYFKIKPIFIFDGGVPVLKKETILLNTLLRHSAVTNILSETTKATLTQLPIKTSQHENMYILPPAELDSTLSSSEEEDSETDSSPTKHWDLHTIDMKSSYFRSLPVDVRHEILTDLKETRKQNSWAKIHEMPKKSNDFSGYQMQRLLKRQAVQSALEEARKRDGRVLVVFASDENTRYLFIKDVKQAMEKAKQEALEKEEMKNKENKEKETIDVGLANVQSKNKADLEFEKDLQKAVALSLQETPSTSETRKAEYSFLENYNDADFQSDSSDEDKEISIKKTLSSVQNYMMEYSGLTPNEIAKIINEKGKNTFEKECEKEMF</sequence>
<dbReference type="InterPro" id="IPR006084">
    <property type="entry name" value="XPG/Rad2"/>
</dbReference>
<dbReference type="InterPro" id="IPR001044">
    <property type="entry name" value="XPG/Rad2_eukaryotes"/>
</dbReference>
<keyword evidence="5" id="KW-0234">DNA repair</keyword>
<evidence type="ECO:0000259" key="8">
    <source>
        <dbReference type="SMART" id="SM00485"/>
    </source>
</evidence>
<dbReference type="PANTHER" id="PTHR16171">
    <property type="entry name" value="DNA REPAIR PROTEIN COMPLEMENTING XP-G CELLS-RELATED"/>
    <property type="match status" value="1"/>
</dbReference>
<name>A0ABQ9JPW1_9CUCU</name>
<dbReference type="PROSITE" id="PS00841">
    <property type="entry name" value="XPG_1"/>
    <property type="match status" value="1"/>
</dbReference>
<keyword evidence="3" id="KW-0378">Hydrolase</keyword>
<feature type="domain" description="XPG N-terminal" evidence="8">
    <location>
        <begin position="40"/>
        <end position="137"/>
    </location>
</feature>
<comment type="caution">
    <text evidence="9">The sequence shown here is derived from an EMBL/GenBank/DDBJ whole genome shotgun (WGS) entry which is preliminary data.</text>
</comment>
<evidence type="ECO:0000256" key="1">
    <source>
        <dbReference type="ARBA" id="ARBA00004123"/>
    </source>
</evidence>
<keyword evidence="3" id="KW-0255">Endonuclease</keyword>
<keyword evidence="7" id="KW-0175">Coiled coil</keyword>
<dbReference type="PANTHER" id="PTHR16171:SF7">
    <property type="entry name" value="DNA REPAIR PROTEIN RAD2"/>
    <property type="match status" value="1"/>
</dbReference>
<evidence type="ECO:0000256" key="7">
    <source>
        <dbReference type="SAM" id="Coils"/>
    </source>
</evidence>
<gene>
    <name evidence="9" type="ORF">NQ317_005236</name>
</gene>
<evidence type="ECO:0000256" key="6">
    <source>
        <dbReference type="ARBA" id="ARBA00023242"/>
    </source>
</evidence>
<keyword evidence="3" id="KW-0540">Nuclease</keyword>
<dbReference type="EMBL" id="JAPWTJ010000268">
    <property type="protein sequence ID" value="KAJ8980314.1"/>
    <property type="molecule type" value="Genomic_DNA"/>
</dbReference>
<reference evidence="9" key="1">
    <citation type="journal article" date="2023" name="Insect Mol. Biol.">
        <title>Genome sequencing provides insights into the evolution of gene families encoding plant cell wall-degrading enzymes in longhorned beetles.</title>
        <authorList>
            <person name="Shin N.R."/>
            <person name="Okamura Y."/>
            <person name="Kirsch R."/>
            <person name="Pauchet Y."/>
        </authorList>
    </citation>
    <scope>NUCLEOTIDE SEQUENCE</scope>
    <source>
        <strain evidence="9">MMC_N1</strain>
    </source>
</reference>
<comment type="similarity">
    <text evidence="2">Belongs to the XPG/RAD2 endonuclease family. XPG subfamily.</text>
</comment>
<dbReference type="InterPro" id="IPR006085">
    <property type="entry name" value="XPG_DNA_repair_N"/>
</dbReference>
<dbReference type="Gene3D" id="3.40.50.1010">
    <property type="entry name" value="5'-nuclease"/>
    <property type="match status" value="1"/>
</dbReference>
<dbReference type="SMART" id="SM00485">
    <property type="entry name" value="XPGN"/>
    <property type="match status" value="1"/>
</dbReference>
<keyword evidence="4" id="KW-0227">DNA damage</keyword>
<keyword evidence="10" id="KW-1185">Reference proteome</keyword>
<dbReference type="CDD" id="cd09868">
    <property type="entry name" value="PIN_XPG_RAD2"/>
    <property type="match status" value="1"/>
</dbReference>
<dbReference type="Proteomes" id="UP001162164">
    <property type="component" value="Unassembled WGS sequence"/>
</dbReference>
<protein>
    <recommendedName>
        <fullName evidence="8">XPG N-terminal domain-containing protein</fullName>
    </recommendedName>
</protein>
<dbReference type="SUPFAM" id="SSF88723">
    <property type="entry name" value="PIN domain-like"/>
    <property type="match status" value="1"/>
</dbReference>
<proteinExistence type="inferred from homology"/>
<comment type="subcellular location">
    <subcellularLocation>
        <location evidence="1">Nucleus</location>
    </subcellularLocation>
</comment>
<dbReference type="InterPro" id="IPR019974">
    <property type="entry name" value="XPG_CS"/>
</dbReference>
<evidence type="ECO:0000313" key="9">
    <source>
        <dbReference type="EMBL" id="KAJ8980314.1"/>
    </source>
</evidence>
<feature type="coiled-coil region" evidence="7">
    <location>
        <begin position="285"/>
        <end position="315"/>
    </location>
</feature>
<evidence type="ECO:0000256" key="3">
    <source>
        <dbReference type="ARBA" id="ARBA00022759"/>
    </source>
</evidence>
<evidence type="ECO:0000256" key="2">
    <source>
        <dbReference type="ARBA" id="ARBA00005283"/>
    </source>
</evidence>